<comment type="caution">
    <text evidence="4">The sequence shown here is derived from an EMBL/GenBank/DDBJ whole genome shotgun (WGS) entry which is preliminary data.</text>
</comment>
<dbReference type="GO" id="GO:0005524">
    <property type="term" value="F:ATP binding"/>
    <property type="evidence" value="ECO:0007669"/>
    <property type="project" value="UniProtKB-KW"/>
</dbReference>
<dbReference type="PANTHER" id="PTHR43146">
    <property type="entry name" value="CANCER-RELATED NUCLEOSIDE-TRIPHOSPHATASE"/>
    <property type="match status" value="1"/>
</dbReference>
<evidence type="ECO:0000313" key="5">
    <source>
        <dbReference type="Proteomes" id="UP000675379"/>
    </source>
</evidence>
<dbReference type="Proteomes" id="UP000675379">
    <property type="component" value="Unassembled WGS sequence"/>
</dbReference>
<evidence type="ECO:0000256" key="3">
    <source>
        <dbReference type="ARBA" id="ARBA00022840"/>
    </source>
</evidence>
<protein>
    <recommendedName>
        <fullName evidence="6">NTPase</fullName>
    </recommendedName>
</protein>
<dbReference type="EMBL" id="JAGSCS010000011">
    <property type="protein sequence ID" value="MBR0576466.1"/>
    <property type="molecule type" value="Genomic_DNA"/>
</dbReference>
<evidence type="ECO:0000256" key="2">
    <source>
        <dbReference type="ARBA" id="ARBA00022801"/>
    </source>
</evidence>
<dbReference type="InterPro" id="IPR027417">
    <property type="entry name" value="P-loop_NTPase"/>
</dbReference>
<dbReference type="Pfam" id="PF03266">
    <property type="entry name" value="NTPase_1"/>
    <property type="match status" value="1"/>
</dbReference>
<sequence>MLMMVTGLPGTGKSTLCQRILNALGWKAGGFCTMPVIHEGKRIGFDLFPLEEGKRTPAGFPMARFKENGELKIDPDAFTVMGVKAIERSLKDKSECILMDEIGRFEKDIPAFLDGVWNAIVQKEIPVLVVLKKENLPFTGKVWSLEEGLHVDLDRMGREEAFQMALDYFKKEEKKR</sequence>
<evidence type="ECO:0000256" key="1">
    <source>
        <dbReference type="ARBA" id="ARBA00022741"/>
    </source>
</evidence>
<dbReference type="PANTHER" id="PTHR43146:SF1">
    <property type="entry name" value="CANCER-RELATED NUCLEOSIDE-TRIPHOSPHATASE"/>
    <property type="match status" value="1"/>
</dbReference>
<dbReference type="InterPro" id="IPR004948">
    <property type="entry name" value="Nuc-triphosphatase_THEP1"/>
</dbReference>
<dbReference type="RefSeq" id="WP_211801433.1">
    <property type="nucleotide sequence ID" value="NZ_JAGSCS010000011.1"/>
</dbReference>
<dbReference type="Gene3D" id="3.40.50.300">
    <property type="entry name" value="P-loop containing nucleotide triphosphate hydrolases"/>
    <property type="match status" value="1"/>
</dbReference>
<name>A0A941CPF7_9CLOT</name>
<accession>A0A941CPF7</accession>
<dbReference type="AlphaFoldDB" id="A0A941CPF7"/>
<dbReference type="SUPFAM" id="SSF52540">
    <property type="entry name" value="P-loop containing nucleoside triphosphate hydrolases"/>
    <property type="match status" value="1"/>
</dbReference>
<keyword evidence="5" id="KW-1185">Reference proteome</keyword>
<gene>
    <name evidence="4" type="ORF">KCG48_08950</name>
</gene>
<proteinExistence type="predicted"/>
<dbReference type="GO" id="GO:0017111">
    <property type="term" value="F:ribonucleoside triphosphate phosphatase activity"/>
    <property type="evidence" value="ECO:0007669"/>
    <property type="project" value="InterPro"/>
</dbReference>
<evidence type="ECO:0000313" key="4">
    <source>
        <dbReference type="EMBL" id="MBR0576466.1"/>
    </source>
</evidence>
<keyword evidence="1" id="KW-0547">Nucleotide-binding</keyword>
<keyword evidence="2" id="KW-0378">Hydrolase</keyword>
<evidence type="ECO:0008006" key="6">
    <source>
        <dbReference type="Google" id="ProtNLM"/>
    </source>
</evidence>
<organism evidence="4 5">
    <name type="scientific">Proteiniclasticum sediminis</name>
    <dbReference type="NCBI Taxonomy" id="2804028"/>
    <lineage>
        <taxon>Bacteria</taxon>
        <taxon>Bacillati</taxon>
        <taxon>Bacillota</taxon>
        <taxon>Clostridia</taxon>
        <taxon>Eubacteriales</taxon>
        <taxon>Clostridiaceae</taxon>
        <taxon>Proteiniclasticum</taxon>
    </lineage>
</organism>
<reference evidence="4" key="1">
    <citation type="submission" date="2021-04" db="EMBL/GenBank/DDBJ databases">
        <title>Proteiniclasticum sedimins sp. nov., an obligate anaerobic bacterium isolated from anaerobic sludge.</title>
        <authorList>
            <person name="Liu J."/>
        </authorList>
    </citation>
    <scope>NUCLEOTIDE SEQUENCE</scope>
    <source>
        <strain evidence="4">BAD-10</strain>
    </source>
</reference>
<keyword evidence="3" id="KW-0067">ATP-binding</keyword>